<name>A0A8J6Y534_9BACT</name>
<evidence type="ECO:0000313" key="4">
    <source>
        <dbReference type="Proteomes" id="UP000648239"/>
    </source>
</evidence>
<proteinExistence type="predicted"/>
<comment type="caution">
    <text evidence="3">The sequence shown here is derived from an EMBL/GenBank/DDBJ whole genome shotgun (WGS) entry which is preliminary data.</text>
</comment>
<reference evidence="3 4" key="1">
    <citation type="submission" date="2020-08" db="EMBL/GenBank/DDBJ databases">
        <title>Acidobacteriota in marine sediments use diverse sulfur dissimilation pathways.</title>
        <authorList>
            <person name="Wasmund K."/>
        </authorList>
    </citation>
    <scope>NUCLEOTIDE SEQUENCE [LARGE SCALE GENOMIC DNA]</scope>
    <source>
        <strain evidence="3">MAG AM4</strain>
    </source>
</reference>
<feature type="domain" description="Peptidase M43 pregnancy-associated plasma-A" evidence="2">
    <location>
        <begin position="166"/>
        <end position="210"/>
    </location>
</feature>
<protein>
    <recommendedName>
        <fullName evidence="2">Peptidase M43 pregnancy-associated plasma-A domain-containing protein</fullName>
    </recommendedName>
</protein>
<feature type="chain" id="PRO_5035183532" description="Peptidase M43 pregnancy-associated plasma-A domain-containing protein" evidence="1">
    <location>
        <begin position="24"/>
        <end position="425"/>
    </location>
</feature>
<gene>
    <name evidence="3" type="ORF">IFK94_16290</name>
</gene>
<evidence type="ECO:0000313" key="3">
    <source>
        <dbReference type="EMBL" id="MBD3869679.1"/>
    </source>
</evidence>
<evidence type="ECO:0000259" key="2">
    <source>
        <dbReference type="Pfam" id="PF05572"/>
    </source>
</evidence>
<accession>A0A8J6Y534</accession>
<dbReference type="Proteomes" id="UP000648239">
    <property type="component" value="Unassembled WGS sequence"/>
</dbReference>
<organism evidence="3 4">
    <name type="scientific">Candidatus Polarisedimenticola svalbardensis</name>
    <dbReference type="NCBI Taxonomy" id="2886004"/>
    <lineage>
        <taxon>Bacteria</taxon>
        <taxon>Pseudomonadati</taxon>
        <taxon>Acidobacteriota</taxon>
        <taxon>Candidatus Polarisedimenticolia</taxon>
        <taxon>Candidatus Polarisedimenticolales</taxon>
        <taxon>Candidatus Polarisedimenticolaceae</taxon>
        <taxon>Candidatus Polarisedimenticola</taxon>
    </lineage>
</organism>
<dbReference type="GO" id="GO:0008237">
    <property type="term" value="F:metallopeptidase activity"/>
    <property type="evidence" value="ECO:0007669"/>
    <property type="project" value="InterPro"/>
</dbReference>
<dbReference type="Gene3D" id="3.40.390.10">
    <property type="entry name" value="Collagenase (Catalytic Domain)"/>
    <property type="match status" value="1"/>
</dbReference>
<sequence>MYSKSSLWLIVALALVLATGAGADTFRIELDYMADNSVGGHSHMPTTAELNAVIQMFACQGHTLIIDLSDEIPHHEVLQMDPAQNWNIFGYSGVADSYGALKNEFYDHAGVSGWHYCIFGHQYEWINDAGVRFNSTSSGLAEVSGDDLIVTLGTFIHNGASGGSPFEKASTLAHEFGHNLGLRHCGDMNCRDTEDADWVDQYPLNVASVMSYFYQMVGVRNNLVCQGLAPQFIPFKNIDYSHGSMCSLDENALNEGLGTMMASADWNCDGEIDPGTLTADLNGGSRNHWCGPDLISGVHSVLSDFDEWGAIMDMTKSLEPGKLTNMEVAVCISSEEVSRLTDKVVCPQASLATEACVSTEMRYVRADGSTGGSGDCSNAYNSVSGAVAGAPDGSVIIFEPLVWNAAGQVFQNKAIFISAQSAVLR</sequence>
<dbReference type="InterPro" id="IPR008754">
    <property type="entry name" value="Peptidase_M43"/>
</dbReference>
<dbReference type="InterPro" id="IPR024079">
    <property type="entry name" value="MetalloPept_cat_dom_sf"/>
</dbReference>
<keyword evidence="1" id="KW-0732">Signal</keyword>
<dbReference type="Pfam" id="PF05572">
    <property type="entry name" value="Peptidase_M43"/>
    <property type="match status" value="1"/>
</dbReference>
<dbReference type="EMBL" id="JACXWD010000158">
    <property type="protein sequence ID" value="MBD3869679.1"/>
    <property type="molecule type" value="Genomic_DNA"/>
</dbReference>
<dbReference type="AlphaFoldDB" id="A0A8J6Y534"/>
<feature type="signal peptide" evidence="1">
    <location>
        <begin position="1"/>
        <end position="23"/>
    </location>
</feature>
<evidence type="ECO:0000256" key="1">
    <source>
        <dbReference type="SAM" id="SignalP"/>
    </source>
</evidence>
<dbReference type="SUPFAM" id="SSF55486">
    <property type="entry name" value="Metalloproteases ('zincins'), catalytic domain"/>
    <property type="match status" value="1"/>
</dbReference>